<keyword evidence="9 12" id="KW-0868">Chloride</keyword>
<evidence type="ECO:0000256" key="10">
    <source>
        <dbReference type="ARBA" id="ARBA00023303"/>
    </source>
</evidence>
<feature type="transmembrane region" description="Helical" evidence="12">
    <location>
        <begin position="290"/>
        <end position="308"/>
    </location>
</feature>
<dbReference type="InterPro" id="IPR046342">
    <property type="entry name" value="CBS_dom_sf"/>
</dbReference>
<dbReference type="CDD" id="cd04592">
    <property type="entry name" value="CBS_pair_voltage-gated_CLC_euk_bac"/>
    <property type="match status" value="1"/>
</dbReference>
<dbReference type="EMBL" id="JADBGQ010000001">
    <property type="protein sequence ID" value="KAG5412714.1"/>
    <property type="molecule type" value="Genomic_DNA"/>
</dbReference>
<dbReference type="Pfam" id="PF01370">
    <property type="entry name" value="Epimerase"/>
    <property type="match status" value="1"/>
</dbReference>
<evidence type="ECO:0000256" key="1">
    <source>
        <dbReference type="ARBA" id="ARBA00004141"/>
    </source>
</evidence>
<dbReference type="Gene3D" id="3.10.580.10">
    <property type="entry name" value="CBS-domain"/>
    <property type="match status" value="1"/>
</dbReference>
<keyword evidence="5 12" id="KW-1133">Transmembrane helix</keyword>
<dbReference type="Gene3D" id="1.10.3080.10">
    <property type="entry name" value="Clc chloride channel"/>
    <property type="match status" value="1"/>
</dbReference>
<feature type="domain" description="CBS" evidence="14">
    <location>
        <begin position="555"/>
        <end position="614"/>
    </location>
</feature>
<evidence type="ECO:0000256" key="3">
    <source>
        <dbReference type="ARBA" id="ARBA00022448"/>
    </source>
</evidence>
<evidence type="ECO:0000256" key="13">
    <source>
        <dbReference type="SAM" id="MobiDB-lite"/>
    </source>
</evidence>
<feature type="transmembrane region" description="Helical" evidence="12">
    <location>
        <begin position="329"/>
        <end position="353"/>
    </location>
</feature>
<dbReference type="InterPro" id="IPR050368">
    <property type="entry name" value="ClC-type_chloride_channel"/>
</dbReference>
<dbReference type="PROSITE" id="PS51371">
    <property type="entry name" value="CBS"/>
    <property type="match status" value="1"/>
</dbReference>
<feature type="transmembrane region" description="Helical" evidence="12">
    <location>
        <begin position="253"/>
        <end position="270"/>
    </location>
</feature>
<dbReference type="SUPFAM" id="SSF54631">
    <property type="entry name" value="CBS-domain pair"/>
    <property type="match status" value="1"/>
</dbReference>
<evidence type="ECO:0000256" key="2">
    <source>
        <dbReference type="ARBA" id="ARBA00009476"/>
    </source>
</evidence>
<feature type="transmembrane region" description="Helical" evidence="12">
    <location>
        <begin position="373"/>
        <end position="390"/>
    </location>
</feature>
<evidence type="ECO:0000259" key="14">
    <source>
        <dbReference type="PROSITE" id="PS51371"/>
    </source>
</evidence>
<evidence type="ECO:0000256" key="11">
    <source>
        <dbReference type="PROSITE-ProRule" id="PRU00703"/>
    </source>
</evidence>
<evidence type="ECO:0000256" key="7">
    <source>
        <dbReference type="ARBA" id="ARBA00023136"/>
    </source>
</evidence>
<dbReference type="InterPro" id="IPR000644">
    <property type="entry name" value="CBS_dom"/>
</dbReference>
<dbReference type="PANTHER" id="PTHR43427">
    <property type="entry name" value="CHLORIDE CHANNEL PROTEIN CLC-E"/>
    <property type="match status" value="1"/>
</dbReference>
<evidence type="ECO:0000256" key="12">
    <source>
        <dbReference type="RuleBase" id="RU361221"/>
    </source>
</evidence>
<dbReference type="InterPro" id="IPR014743">
    <property type="entry name" value="Cl-channel_core"/>
</dbReference>
<evidence type="ECO:0000313" key="16">
    <source>
        <dbReference type="Proteomes" id="UP000823674"/>
    </source>
</evidence>
<dbReference type="InterPro" id="IPR001509">
    <property type="entry name" value="Epimerase_deHydtase"/>
</dbReference>
<evidence type="ECO:0000256" key="5">
    <source>
        <dbReference type="ARBA" id="ARBA00022989"/>
    </source>
</evidence>
<evidence type="ECO:0000256" key="4">
    <source>
        <dbReference type="ARBA" id="ARBA00022692"/>
    </source>
</evidence>
<dbReference type="CDD" id="cd08958">
    <property type="entry name" value="FR_SDR_e"/>
    <property type="match status" value="1"/>
</dbReference>
<gene>
    <name evidence="15" type="primary">A01p003310.1_BraROA</name>
    <name evidence="15" type="ORF">IGI04_000281</name>
</gene>
<feature type="transmembrane region" description="Helical" evidence="12">
    <location>
        <begin position="469"/>
        <end position="486"/>
    </location>
</feature>
<keyword evidence="16" id="KW-1185">Reference proteome</keyword>
<organism evidence="15 16">
    <name type="scientific">Brassica rapa subsp. trilocularis</name>
    <dbReference type="NCBI Taxonomy" id="1813537"/>
    <lineage>
        <taxon>Eukaryota</taxon>
        <taxon>Viridiplantae</taxon>
        <taxon>Streptophyta</taxon>
        <taxon>Embryophyta</taxon>
        <taxon>Tracheophyta</taxon>
        <taxon>Spermatophyta</taxon>
        <taxon>Magnoliopsida</taxon>
        <taxon>eudicotyledons</taxon>
        <taxon>Gunneridae</taxon>
        <taxon>Pentapetalae</taxon>
        <taxon>rosids</taxon>
        <taxon>malvids</taxon>
        <taxon>Brassicales</taxon>
        <taxon>Brassicaceae</taxon>
        <taxon>Brassiceae</taxon>
        <taxon>Brassica</taxon>
    </lineage>
</organism>
<feature type="transmembrane region" description="Helical" evidence="12">
    <location>
        <begin position="402"/>
        <end position="421"/>
    </location>
</feature>
<evidence type="ECO:0000256" key="8">
    <source>
        <dbReference type="ARBA" id="ARBA00023173"/>
    </source>
</evidence>
<dbReference type="Pfam" id="PF00571">
    <property type="entry name" value="CBS"/>
    <property type="match status" value="2"/>
</dbReference>
<reference evidence="15 16" key="1">
    <citation type="submission" date="2021-03" db="EMBL/GenBank/DDBJ databases">
        <authorList>
            <person name="King G.J."/>
            <person name="Bancroft I."/>
            <person name="Baten A."/>
            <person name="Bloomfield J."/>
            <person name="Borpatragohain P."/>
            <person name="He Z."/>
            <person name="Irish N."/>
            <person name="Irwin J."/>
            <person name="Liu K."/>
            <person name="Mauleon R.P."/>
            <person name="Moore J."/>
            <person name="Morris R."/>
            <person name="Ostergaard L."/>
            <person name="Wang B."/>
            <person name="Wells R."/>
        </authorList>
    </citation>
    <scope>NUCLEOTIDE SEQUENCE [LARGE SCALE GENOMIC DNA]</scope>
    <source>
        <strain evidence="15">R-o-18</strain>
        <tissue evidence="15">Leaf</tissue>
    </source>
</reference>
<accession>A0ABQ7NPB5</accession>
<comment type="caution">
    <text evidence="12">Lacks conserved residue(s) required for the propagation of feature annotation.</text>
</comment>
<keyword evidence="11" id="KW-0129">CBS domain</keyword>
<dbReference type="SUPFAM" id="SSF51735">
    <property type="entry name" value="NAD(P)-binding Rossmann-fold domains"/>
    <property type="match status" value="1"/>
</dbReference>
<feature type="transmembrane region" description="Helical" evidence="12">
    <location>
        <begin position="441"/>
        <end position="462"/>
    </location>
</feature>
<comment type="caution">
    <text evidence="15">The sequence shown here is derived from an EMBL/GenBank/DDBJ whole genome shotgun (WGS) entry which is preliminary data.</text>
</comment>
<feature type="transmembrane region" description="Helical" evidence="12">
    <location>
        <begin position="124"/>
        <end position="142"/>
    </location>
</feature>
<dbReference type="InterPro" id="IPR001807">
    <property type="entry name" value="ClC"/>
</dbReference>
<dbReference type="Gene3D" id="3.40.50.720">
    <property type="entry name" value="NAD(P)-binding Rossmann-like Domain"/>
    <property type="match status" value="1"/>
</dbReference>
<proteinExistence type="inferred from homology"/>
<keyword evidence="7 12" id="KW-0472">Membrane</keyword>
<dbReference type="InterPro" id="IPR036291">
    <property type="entry name" value="NAD(P)-bd_dom_sf"/>
</dbReference>
<keyword evidence="6 12" id="KW-0406">Ion transport</keyword>
<dbReference type="PANTHER" id="PTHR43427:SF6">
    <property type="entry name" value="CHLORIDE CHANNEL PROTEIN CLC-E"/>
    <property type="match status" value="1"/>
</dbReference>
<dbReference type="SMART" id="SM00116">
    <property type="entry name" value="CBS"/>
    <property type="match status" value="2"/>
</dbReference>
<comment type="similarity">
    <text evidence="2 12">Belongs to the chloride channel (TC 2.A.49) family.</text>
</comment>
<dbReference type="SUPFAM" id="SSF81340">
    <property type="entry name" value="Clc chloride channel"/>
    <property type="match status" value="1"/>
</dbReference>
<keyword evidence="4 12" id="KW-0812">Transmembrane</keyword>
<sequence>MAAATPALCAALRSPFSPRRFSPIRRTNVPSHFNLLPSPRSVATGGRIFPRSPATKQQVVEDGAGFDEPPSQELAIVSACLVGVLTGISVVLFNNCVHLLRDFSWDGIPDRGASWLRDAPIGSVWLRVILVPTLGGLLVSVLNNLREAAEDSDTAVLLRPFLKAVAACVTLGTGNSLGPEGPSVEIGASIARGVNSVFNKSPQTGLSLLAAGSASGISSGFNAAVAGCFFAVESVLWPSSSDSSASLPNSTSMVILSAVIASVVSEIGLGSEPAFKVPDYDFRSPGELPLYLLLGALCGLVSLALSRCTSSMTSAVDTLNKDAGIPKSVFPVMGGLTVGIIALVYPEVLYWGFENVDILLESRPFVKGLSADLLLQLVAVKIAATALCRASGLVGGYYAPSLFIGGAAGMAYGKFIGIALAQNPGIHLSILEVASPQAYGLVGMAATLAGVCQVPLTSVLLLFELTQDYRIVLPLLGAVGMSSWITSGQSKRQETRETKETRKRNSTEDVRSLTSSDDDGSSTNNLCEVESSLCVDDSSIQAEELPRSIFVSEAMRTRFATVMMSTSLEEAVTRMLIEKQSCALIVDPDNIYLGLLTLSDILEFSKSRKEGNKEPKEIFVSEICSMSGGCMVPWTVTPDMDLLAAQTIMNKHDISHVPVVSGGSDSRRIHPVGVLDKECINVTRRALATRMFLDGVNSLQSFGGRIELASAAWIEVRLLHLLVEAPNVPLKIDTVPFSNFVCFVNCYLAYITLRKHGGYTCYINYSGVIPSLPASKMDKPKGKVCVTGASGFLASWLVKRLLLEGYEVIGTVRDPGNEKKLAHLWKLEGAKERLKLVKADLIEDGSFDKAIMGCQGVFHTASPEEILKPAIEGTLNVLRSCGKNQSLKRVVLTSSSSTVRIRDDFDPNIPLDESVWTSVELCKRFQVWYALSKTLAEQAAWKFCEENGIDLVTVLPSFLVGPSLPPDLCSTASDVLGLLKGETEKFQWHGQMGYVHIDDVASTHILVFEHEAAQGRYICSSNVVSLEELVSFLSARYPSLPIPKRFEKLNRLHYDFDTSKIKSLGLKFKSLEEMFDDCIASFVEKGYLSHVVTSQ</sequence>
<protein>
    <recommendedName>
        <fullName evidence="12">Chloride channel protein</fullName>
    </recommendedName>
</protein>
<keyword evidence="10" id="KW-0407">Ion channel</keyword>
<feature type="transmembrane region" description="Helical" evidence="12">
    <location>
        <begin position="74"/>
        <end position="93"/>
    </location>
</feature>
<keyword evidence="3 12" id="KW-0813">Transport</keyword>
<evidence type="ECO:0000313" key="15">
    <source>
        <dbReference type="EMBL" id="KAG5412714.1"/>
    </source>
</evidence>
<dbReference type="Pfam" id="PF00654">
    <property type="entry name" value="Voltage_CLC"/>
    <property type="match status" value="1"/>
</dbReference>
<keyword evidence="8" id="KW-0869">Chloride channel</keyword>
<comment type="subcellular location">
    <subcellularLocation>
        <location evidence="1 12">Membrane</location>
        <topology evidence="1 12">Multi-pass membrane protein</topology>
    </subcellularLocation>
</comment>
<evidence type="ECO:0000256" key="6">
    <source>
        <dbReference type="ARBA" id="ARBA00023065"/>
    </source>
</evidence>
<feature type="compositionally biased region" description="Basic and acidic residues" evidence="13">
    <location>
        <begin position="491"/>
        <end position="511"/>
    </location>
</feature>
<dbReference type="Proteomes" id="UP000823674">
    <property type="component" value="Chromosome A01"/>
</dbReference>
<dbReference type="CDD" id="cd00400">
    <property type="entry name" value="Voltage_gated_ClC"/>
    <property type="match status" value="1"/>
</dbReference>
<name>A0ABQ7NPB5_BRACM</name>
<dbReference type="PRINTS" id="PR00762">
    <property type="entry name" value="CLCHANNEL"/>
</dbReference>
<evidence type="ECO:0000256" key="9">
    <source>
        <dbReference type="ARBA" id="ARBA00023214"/>
    </source>
</evidence>
<feature type="region of interest" description="Disordered" evidence="13">
    <location>
        <begin position="487"/>
        <end position="524"/>
    </location>
</feature>